<dbReference type="STRING" id="1121409.SAMN02745124_00139"/>
<reference evidence="2 3" key="1">
    <citation type="submission" date="2016-11" db="EMBL/GenBank/DDBJ databases">
        <authorList>
            <person name="Jaros S."/>
            <person name="Januszkiewicz K."/>
            <person name="Wedrychowicz H."/>
        </authorList>
    </citation>
    <scope>NUCLEOTIDE SEQUENCE [LARGE SCALE GENOMIC DNA]</scope>
    <source>
        <strain evidence="2 3">DSM 9705</strain>
    </source>
</reference>
<dbReference type="RefSeq" id="WP_073372906.1">
    <property type="nucleotide sequence ID" value="NZ_FQXS01000001.1"/>
</dbReference>
<keyword evidence="1" id="KW-1277">Toxin-antitoxin system</keyword>
<sequence length="84" mass="10276">MKQIEWKNKALRQLQKINKKQDLTDIYEAVGKLALFPDYDDIKFIVNSDSLYRLRVKKWRVIFSSRLEIITIEEAKRRNERTYR</sequence>
<dbReference type="OrthoDB" id="9797723at2"/>
<keyword evidence="3" id="KW-1185">Reference proteome</keyword>
<accession>A0A1M5S375</accession>
<dbReference type="AlphaFoldDB" id="A0A1M5S375"/>
<evidence type="ECO:0000256" key="1">
    <source>
        <dbReference type="ARBA" id="ARBA00022649"/>
    </source>
</evidence>
<dbReference type="Proteomes" id="UP000184139">
    <property type="component" value="Unassembled WGS sequence"/>
</dbReference>
<proteinExistence type="predicted"/>
<evidence type="ECO:0000313" key="3">
    <source>
        <dbReference type="Proteomes" id="UP000184139"/>
    </source>
</evidence>
<dbReference type="InterPro" id="IPR035093">
    <property type="entry name" value="RelE/ParE_toxin_dom_sf"/>
</dbReference>
<gene>
    <name evidence="2" type="ORF">SAMN02745124_00139</name>
</gene>
<evidence type="ECO:0000313" key="2">
    <source>
        <dbReference type="EMBL" id="SHH32934.1"/>
    </source>
</evidence>
<dbReference type="Gene3D" id="3.30.2310.20">
    <property type="entry name" value="RelE-like"/>
    <property type="match status" value="1"/>
</dbReference>
<dbReference type="EMBL" id="FQXS01000001">
    <property type="protein sequence ID" value="SHH32934.1"/>
    <property type="molecule type" value="Genomic_DNA"/>
</dbReference>
<protein>
    <recommendedName>
        <fullName evidence="4">mRNA interferase RelE/StbE</fullName>
    </recommendedName>
</protein>
<dbReference type="Pfam" id="PF05016">
    <property type="entry name" value="ParE_toxin"/>
    <property type="match status" value="1"/>
</dbReference>
<dbReference type="InterPro" id="IPR007712">
    <property type="entry name" value="RelE/ParE_toxin"/>
</dbReference>
<organism evidence="2 3">
    <name type="scientific">Desulfofustis glycolicus DSM 9705</name>
    <dbReference type="NCBI Taxonomy" id="1121409"/>
    <lineage>
        <taxon>Bacteria</taxon>
        <taxon>Pseudomonadati</taxon>
        <taxon>Thermodesulfobacteriota</taxon>
        <taxon>Desulfobulbia</taxon>
        <taxon>Desulfobulbales</taxon>
        <taxon>Desulfocapsaceae</taxon>
        <taxon>Desulfofustis</taxon>
    </lineage>
</organism>
<evidence type="ECO:0008006" key="4">
    <source>
        <dbReference type="Google" id="ProtNLM"/>
    </source>
</evidence>
<dbReference type="SUPFAM" id="SSF143011">
    <property type="entry name" value="RelE-like"/>
    <property type="match status" value="1"/>
</dbReference>
<name>A0A1M5S375_9BACT</name>